<reference evidence="1 2" key="1">
    <citation type="submission" date="2019-01" db="EMBL/GenBank/DDBJ databases">
        <title>Draft genome sequence of heavy metal resistant Bacillus cereus NWUAB01.</title>
        <authorList>
            <person name="Babalola O."/>
            <person name="Aremu B.R."/>
            <person name="Ayangbenro A.S."/>
        </authorList>
    </citation>
    <scope>NUCLEOTIDE SEQUENCE [LARGE SCALE GENOMIC DNA]</scope>
    <source>
        <strain evidence="1 2">NWUAB01</strain>
    </source>
</reference>
<protein>
    <submittedName>
        <fullName evidence="1">Uncharacterized protein</fullName>
    </submittedName>
</protein>
<name>A0A9X8IU96_BACCE</name>
<dbReference type="AlphaFoldDB" id="A0A9X8IU96"/>
<proteinExistence type="predicted"/>
<evidence type="ECO:0000313" key="2">
    <source>
        <dbReference type="Proteomes" id="UP000253597"/>
    </source>
</evidence>
<dbReference type="Proteomes" id="UP000253597">
    <property type="component" value="Unassembled WGS sequence"/>
</dbReference>
<sequence>MTDVTITLKNNEKQDLSTDVEENELLKILNTSHFIKFNYYDGEQWRVTLVNVNEIVSIDF</sequence>
<comment type="caution">
    <text evidence="1">The sequence shown here is derived from an EMBL/GenBank/DDBJ whole genome shotgun (WGS) entry which is preliminary data.</text>
</comment>
<accession>A0A9X8IU96</accession>
<gene>
    <name evidence="1" type="ORF">DR116_0029525</name>
</gene>
<dbReference type="RefSeq" id="WP_113304273.1">
    <property type="nucleotide sequence ID" value="NZ_QNGD03000023.1"/>
</dbReference>
<dbReference type="EMBL" id="QNGD03000023">
    <property type="protein sequence ID" value="RWQ69815.1"/>
    <property type="molecule type" value="Genomic_DNA"/>
</dbReference>
<evidence type="ECO:0000313" key="1">
    <source>
        <dbReference type="EMBL" id="RWQ69815.1"/>
    </source>
</evidence>
<organism evidence="1 2">
    <name type="scientific">Bacillus cereus</name>
    <dbReference type="NCBI Taxonomy" id="1396"/>
    <lineage>
        <taxon>Bacteria</taxon>
        <taxon>Bacillati</taxon>
        <taxon>Bacillota</taxon>
        <taxon>Bacilli</taxon>
        <taxon>Bacillales</taxon>
        <taxon>Bacillaceae</taxon>
        <taxon>Bacillus</taxon>
        <taxon>Bacillus cereus group</taxon>
    </lineage>
</organism>